<dbReference type="InterPro" id="IPR040976">
    <property type="entry name" value="Pkinase_fungal"/>
</dbReference>
<keyword evidence="1" id="KW-0472">Membrane</keyword>
<sequence>YQLWVLYHLVTKPVGSIVTAFWSLAELLVAFLDFIVAHQGAMEKAHILHCDDSLVNLLLAFITTE</sequence>
<dbReference type="Pfam" id="PF17667">
    <property type="entry name" value="Pkinase_fungal"/>
    <property type="match status" value="1"/>
</dbReference>
<feature type="domain" description="Fungal-type protein kinase" evidence="2">
    <location>
        <begin position="5"/>
        <end position="60"/>
    </location>
</feature>
<evidence type="ECO:0000259" key="2">
    <source>
        <dbReference type="Pfam" id="PF17667"/>
    </source>
</evidence>
<keyword evidence="1" id="KW-0812">Transmembrane</keyword>
<accession>A0AAD4BJV3</accession>
<feature type="transmembrane region" description="Helical" evidence="1">
    <location>
        <begin position="14"/>
        <end position="36"/>
    </location>
</feature>
<dbReference type="Proteomes" id="UP001194468">
    <property type="component" value="Unassembled WGS sequence"/>
</dbReference>
<reference evidence="3" key="1">
    <citation type="submission" date="2019-10" db="EMBL/GenBank/DDBJ databases">
        <authorList>
            <consortium name="DOE Joint Genome Institute"/>
            <person name="Kuo A."/>
            <person name="Miyauchi S."/>
            <person name="Kiss E."/>
            <person name="Drula E."/>
            <person name="Kohler A."/>
            <person name="Sanchez-Garcia M."/>
            <person name="Andreopoulos B."/>
            <person name="Barry K.W."/>
            <person name="Bonito G."/>
            <person name="Buee M."/>
            <person name="Carver A."/>
            <person name="Chen C."/>
            <person name="Cichocki N."/>
            <person name="Clum A."/>
            <person name="Culley D."/>
            <person name="Crous P.W."/>
            <person name="Fauchery L."/>
            <person name="Girlanda M."/>
            <person name="Hayes R."/>
            <person name="Keri Z."/>
            <person name="LaButti K."/>
            <person name="Lipzen A."/>
            <person name="Lombard V."/>
            <person name="Magnuson J."/>
            <person name="Maillard F."/>
            <person name="Morin E."/>
            <person name="Murat C."/>
            <person name="Nolan M."/>
            <person name="Ohm R."/>
            <person name="Pangilinan J."/>
            <person name="Pereira M."/>
            <person name="Perotto S."/>
            <person name="Peter M."/>
            <person name="Riley R."/>
            <person name="Sitrit Y."/>
            <person name="Stielow B."/>
            <person name="Szollosi G."/>
            <person name="Zifcakova L."/>
            <person name="Stursova M."/>
            <person name="Spatafora J.W."/>
            <person name="Tedersoo L."/>
            <person name="Vaario L.-M."/>
            <person name="Yamada A."/>
            <person name="Yan M."/>
            <person name="Wang P."/>
            <person name="Xu J."/>
            <person name="Bruns T."/>
            <person name="Baldrian P."/>
            <person name="Vilgalys R."/>
            <person name="Henrissat B."/>
            <person name="Grigoriev I.V."/>
            <person name="Hibbett D."/>
            <person name="Nagy L.G."/>
            <person name="Martin F.M."/>
        </authorList>
    </citation>
    <scope>NUCLEOTIDE SEQUENCE</scope>
    <source>
        <strain evidence="3">BED1</strain>
    </source>
</reference>
<proteinExistence type="predicted"/>
<organism evidence="3 4">
    <name type="scientific">Boletus edulis BED1</name>
    <dbReference type="NCBI Taxonomy" id="1328754"/>
    <lineage>
        <taxon>Eukaryota</taxon>
        <taxon>Fungi</taxon>
        <taxon>Dikarya</taxon>
        <taxon>Basidiomycota</taxon>
        <taxon>Agaricomycotina</taxon>
        <taxon>Agaricomycetes</taxon>
        <taxon>Agaricomycetidae</taxon>
        <taxon>Boletales</taxon>
        <taxon>Boletineae</taxon>
        <taxon>Boletaceae</taxon>
        <taxon>Boletoideae</taxon>
        <taxon>Boletus</taxon>
    </lineage>
</organism>
<dbReference type="EMBL" id="WHUW01000043">
    <property type="protein sequence ID" value="KAF8432111.1"/>
    <property type="molecule type" value="Genomic_DNA"/>
</dbReference>
<keyword evidence="1" id="KW-1133">Transmembrane helix</keyword>
<feature type="non-terminal residue" evidence="3">
    <location>
        <position position="65"/>
    </location>
</feature>
<gene>
    <name evidence="3" type="ORF">L210DRAFT_865123</name>
</gene>
<reference evidence="3" key="2">
    <citation type="journal article" date="2020" name="Nat. Commun.">
        <title>Large-scale genome sequencing of mycorrhizal fungi provides insights into the early evolution of symbiotic traits.</title>
        <authorList>
            <person name="Miyauchi S."/>
            <person name="Kiss E."/>
            <person name="Kuo A."/>
            <person name="Drula E."/>
            <person name="Kohler A."/>
            <person name="Sanchez-Garcia M."/>
            <person name="Morin E."/>
            <person name="Andreopoulos B."/>
            <person name="Barry K.W."/>
            <person name="Bonito G."/>
            <person name="Buee M."/>
            <person name="Carver A."/>
            <person name="Chen C."/>
            <person name="Cichocki N."/>
            <person name="Clum A."/>
            <person name="Culley D."/>
            <person name="Crous P.W."/>
            <person name="Fauchery L."/>
            <person name="Girlanda M."/>
            <person name="Hayes R.D."/>
            <person name="Keri Z."/>
            <person name="LaButti K."/>
            <person name="Lipzen A."/>
            <person name="Lombard V."/>
            <person name="Magnuson J."/>
            <person name="Maillard F."/>
            <person name="Murat C."/>
            <person name="Nolan M."/>
            <person name="Ohm R.A."/>
            <person name="Pangilinan J."/>
            <person name="Pereira M.F."/>
            <person name="Perotto S."/>
            <person name="Peter M."/>
            <person name="Pfister S."/>
            <person name="Riley R."/>
            <person name="Sitrit Y."/>
            <person name="Stielow J.B."/>
            <person name="Szollosi G."/>
            <person name="Zifcakova L."/>
            <person name="Stursova M."/>
            <person name="Spatafora J.W."/>
            <person name="Tedersoo L."/>
            <person name="Vaario L.M."/>
            <person name="Yamada A."/>
            <person name="Yan M."/>
            <person name="Wang P."/>
            <person name="Xu J."/>
            <person name="Bruns T."/>
            <person name="Baldrian P."/>
            <person name="Vilgalys R."/>
            <person name="Dunand C."/>
            <person name="Henrissat B."/>
            <person name="Grigoriev I.V."/>
            <person name="Hibbett D."/>
            <person name="Nagy L.G."/>
            <person name="Martin F.M."/>
        </authorList>
    </citation>
    <scope>NUCLEOTIDE SEQUENCE</scope>
    <source>
        <strain evidence="3">BED1</strain>
    </source>
</reference>
<evidence type="ECO:0000313" key="3">
    <source>
        <dbReference type="EMBL" id="KAF8432111.1"/>
    </source>
</evidence>
<protein>
    <recommendedName>
        <fullName evidence="2">Fungal-type protein kinase domain-containing protein</fullName>
    </recommendedName>
</protein>
<name>A0AAD4BJV3_BOLED</name>
<dbReference type="AlphaFoldDB" id="A0AAD4BJV3"/>
<keyword evidence="4" id="KW-1185">Reference proteome</keyword>
<comment type="caution">
    <text evidence="3">The sequence shown here is derived from an EMBL/GenBank/DDBJ whole genome shotgun (WGS) entry which is preliminary data.</text>
</comment>
<evidence type="ECO:0000313" key="4">
    <source>
        <dbReference type="Proteomes" id="UP001194468"/>
    </source>
</evidence>
<evidence type="ECO:0000256" key="1">
    <source>
        <dbReference type="SAM" id="Phobius"/>
    </source>
</evidence>